<dbReference type="EC" id="2.7.1.138" evidence="22"/>
<dbReference type="GO" id="GO:0047620">
    <property type="term" value="F:acylglycerol kinase activity"/>
    <property type="evidence" value="ECO:0007669"/>
    <property type="project" value="UniProtKB-EC"/>
</dbReference>
<comment type="catalytic activity">
    <reaction evidence="14">
        <text>1,2-di-(9Z-octadecenoyl)-sn-glycerol + ATP = 1,2-di-(9Z-octadecenoyl)-sn-glycero-3-phosphate + ADP + H(+)</text>
        <dbReference type="Rhea" id="RHEA:40327"/>
        <dbReference type="ChEBI" id="CHEBI:15378"/>
        <dbReference type="ChEBI" id="CHEBI:30616"/>
        <dbReference type="ChEBI" id="CHEBI:52333"/>
        <dbReference type="ChEBI" id="CHEBI:74546"/>
        <dbReference type="ChEBI" id="CHEBI:456216"/>
    </reaction>
    <physiologicalReaction direction="left-to-right" evidence="14">
        <dbReference type="Rhea" id="RHEA:40328"/>
    </physiologicalReaction>
</comment>
<evidence type="ECO:0000256" key="3">
    <source>
        <dbReference type="ARBA" id="ARBA00004637"/>
    </source>
</evidence>
<evidence type="ECO:0000313" key="31">
    <source>
        <dbReference type="EMBL" id="AEE62890.1"/>
    </source>
</evidence>
<dbReference type="UniPathway" id="UPA00230"/>
<dbReference type="InterPro" id="IPR001206">
    <property type="entry name" value="Diacylglycerol_kinase_cat_dom"/>
</dbReference>
<evidence type="ECO:0000256" key="28">
    <source>
        <dbReference type="ARBA" id="ARBA00048663"/>
    </source>
</evidence>
<evidence type="ECO:0000256" key="8">
    <source>
        <dbReference type="ARBA" id="ARBA00022777"/>
    </source>
</evidence>
<dbReference type="PANTHER" id="PTHR12358:SF31">
    <property type="entry name" value="ACYLGLYCEROL KINASE, MITOCHONDRIAL"/>
    <property type="match status" value="1"/>
</dbReference>
<dbReference type="GO" id="GO:0046513">
    <property type="term" value="P:ceramide biosynthetic process"/>
    <property type="evidence" value="ECO:0007669"/>
    <property type="project" value="TreeGrafter"/>
</dbReference>
<name>J3JXF9_DENPD</name>
<dbReference type="GO" id="GO:0046512">
    <property type="term" value="P:sphingosine biosynthetic process"/>
    <property type="evidence" value="ECO:0007669"/>
    <property type="project" value="TreeGrafter"/>
</dbReference>
<accession>J3JXF9</accession>
<dbReference type="EC" id="2.7.1.94" evidence="23"/>
<evidence type="ECO:0000256" key="25">
    <source>
        <dbReference type="ARBA" id="ARBA00030553"/>
    </source>
</evidence>
<keyword evidence="11" id="KW-0443">Lipid metabolism</keyword>
<evidence type="ECO:0000256" key="7">
    <source>
        <dbReference type="ARBA" id="ARBA00022741"/>
    </source>
</evidence>
<comment type="catalytic activity">
    <reaction evidence="15">
        <text>a 1,2-diacyl-sn-glycerol + ATP = a 1,2-diacyl-sn-glycero-3-phosphate + ADP + H(+)</text>
        <dbReference type="Rhea" id="RHEA:10272"/>
        <dbReference type="ChEBI" id="CHEBI:15378"/>
        <dbReference type="ChEBI" id="CHEBI:17815"/>
        <dbReference type="ChEBI" id="CHEBI:30616"/>
        <dbReference type="ChEBI" id="CHEBI:58608"/>
        <dbReference type="ChEBI" id="CHEBI:456216"/>
        <dbReference type="EC" id="2.7.1.107"/>
    </reaction>
    <physiologicalReaction direction="left-to-right" evidence="15">
        <dbReference type="Rhea" id="RHEA:10273"/>
    </physiologicalReaction>
</comment>
<evidence type="ECO:0000256" key="2">
    <source>
        <dbReference type="ARBA" id="ARBA00004569"/>
    </source>
</evidence>
<comment type="catalytic activity">
    <reaction evidence="19">
        <text>2-(5Z,8Z,11Z,14Z-eicosatetraenoyl)-glycerol + ATP = 2-(5Z,8Z,11Z,14Z-eicosatetraenoyl)-sn-glycero-3-phosphate + ADP + H(+)</text>
        <dbReference type="Rhea" id="RHEA:43316"/>
        <dbReference type="ChEBI" id="CHEBI:15378"/>
        <dbReference type="ChEBI" id="CHEBI:30616"/>
        <dbReference type="ChEBI" id="CHEBI:52392"/>
        <dbReference type="ChEBI" id="CHEBI:78209"/>
        <dbReference type="ChEBI" id="CHEBI:456216"/>
    </reaction>
    <physiologicalReaction direction="left-to-right" evidence="19">
        <dbReference type="Rhea" id="RHEA:43317"/>
    </physiologicalReaction>
</comment>
<evidence type="ECO:0000256" key="27">
    <source>
        <dbReference type="ARBA" id="ARBA00048034"/>
    </source>
</evidence>
<evidence type="ECO:0000256" key="6">
    <source>
        <dbReference type="ARBA" id="ARBA00022679"/>
    </source>
</evidence>
<dbReference type="EMBL" id="BT127928">
    <property type="protein sequence ID" value="AEE62890.1"/>
    <property type="molecule type" value="mRNA"/>
</dbReference>
<dbReference type="SMART" id="SM00046">
    <property type="entry name" value="DAGKc"/>
    <property type="match status" value="1"/>
</dbReference>
<dbReference type="GO" id="GO:0005758">
    <property type="term" value="C:mitochondrial intermembrane space"/>
    <property type="evidence" value="ECO:0007669"/>
    <property type="project" value="UniProtKB-SubCell"/>
</dbReference>
<evidence type="ECO:0000256" key="4">
    <source>
        <dbReference type="ARBA" id="ARBA00005175"/>
    </source>
</evidence>
<organism evidence="31">
    <name type="scientific">Dendroctonus ponderosae</name>
    <name type="common">Mountain pine beetle</name>
    <dbReference type="NCBI Taxonomy" id="77166"/>
    <lineage>
        <taxon>Eukaryota</taxon>
        <taxon>Metazoa</taxon>
        <taxon>Ecdysozoa</taxon>
        <taxon>Arthropoda</taxon>
        <taxon>Hexapoda</taxon>
        <taxon>Insecta</taxon>
        <taxon>Pterygota</taxon>
        <taxon>Neoptera</taxon>
        <taxon>Endopterygota</taxon>
        <taxon>Coleoptera</taxon>
        <taxon>Polyphaga</taxon>
        <taxon>Cucujiformia</taxon>
        <taxon>Curculionidae</taxon>
        <taxon>Scolytinae</taxon>
        <taxon>Dendroctonus</taxon>
    </lineage>
</organism>
<evidence type="ECO:0000256" key="29">
    <source>
        <dbReference type="ARBA" id="ARBA00048876"/>
    </source>
</evidence>
<comment type="catalytic activity">
    <reaction evidence="18">
        <text>a 1-acyl-sn-glycerol + ATP = a 1-acyl-sn-glycero-3-phosphate + ADP + H(+)</text>
        <dbReference type="Rhea" id="RHEA:33747"/>
        <dbReference type="ChEBI" id="CHEBI:15378"/>
        <dbReference type="ChEBI" id="CHEBI:30616"/>
        <dbReference type="ChEBI" id="CHEBI:57970"/>
        <dbReference type="ChEBI" id="CHEBI:64683"/>
        <dbReference type="ChEBI" id="CHEBI:456216"/>
    </reaction>
    <physiologicalReaction direction="left-to-right" evidence="18">
        <dbReference type="Rhea" id="RHEA:33748"/>
    </physiologicalReaction>
</comment>
<dbReference type="HOGENOM" id="CLU_3130160_0_0_1"/>
<comment type="cofactor">
    <cofactor evidence="1">
        <name>Mg(2+)</name>
        <dbReference type="ChEBI" id="CHEBI:18420"/>
    </cofactor>
</comment>
<evidence type="ECO:0000256" key="14">
    <source>
        <dbReference type="ARBA" id="ARBA00023371"/>
    </source>
</evidence>
<dbReference type="GO" id="GO:0004143">
    <property type="term" value="F:ATP-dependent diacylglycerol kinase activity"/>
    <property type="evidence" value="ECO:0007669"/>
    <property type="project" value="UniProtKB-EC"/>
</dbReference>
<dbReference type="InterPro" id="IPR050187">
    <property type="entry name" value="Lipid_Phosphate_FormReg"/>
</dbReference>
<evidence type="ECO:0000256" key="9">
    <source>
        <dbReference type="ARBA" id="ARBA00022792"/>
    </source>
</evidence>
<evidence type="ECO:0000256" key="5">
    <source>
        <dbReference type="ARBA" id="ARBA00012133"/>
    </source>
</evidence>
<dbReference type="GO" id="GO:0046486">
    <property type="term" value="P:glycerolipid metabolic process"/>
    <property type="evidence" value="ECO:0007669"/>
    <property type="project" value="UniProtKB-UniPathway"/>
</dbReference>
<dbReference type="InterPro" id="IPR016064">
    <property type="entry name" value="NAD/diacylglycerol_kinase_sf"/>
</dbReference>
<evidence type="ECO:0000256" key="18">
    <source>
        <dbReference type="ARBA" id="ARBA00024512"/>
    </source>
</evidence>
<evidence type="ECO:0000256" key="15">
    <source>
        <dbReference type="ARBA" id="ARBA00023411"/>
    </source>
</evidence>
<comment type="catalytic activity">
    <reaction evidence="20">
        <text>1-hexadecanoyl-sn-glycerol + ATP = 1-hexadecanoyl-sn-glycero-3-phosphate + ADP + H(+)</text>
        <dbReference type="Rhea" id="RHEA:43308"/>
        <dbReference type="ChEBI" id="CHEBI:15378"/>
        <dbReference type="ChEBI" id="CHEBI:30616"/>
        <dbReference type="ChEBI" id="CHEBI:57518"/>
        <dbReference type="ChEBI" id="CHEBI:75542"/>
        <dbReference type="ChEBI" id="CHEBI:456216"/>
    </reaction>
    <physiologicalReaction direction="left-to-right" evidence="20">
        <dbReference type="Rhea" id="RHEA:43309"/>
    </physiologicalReaction>
</comment>
<dbReference type="GO" id="GO:0005524">
    <property type="term" value="F:ATP binding"/>
    <property type="evidence" value="ECO:0007669"/>
    <property type="project" value="UniProtKB-KW"/>
</dbReference>
<comment type="catalytic activity">
    <reaction evidence="26">
        <text>a 2-acylglycerol + ATP = a 2-acyl-sn-glycerol 3-phosphate + ADP + H(+)</text>
        <dbReference type="Rhea" id="RHEA:39847"/>
        <dbReference type="ChEBI" id="CHEBI:15378"/>
        <dbReference type="ChEBI" id="CHEBI:17389"/>
        <dbReference type="ChEBI" id="CHEBI:30616"/>
        <dbReference type="ChEBI" id="CHEBI:64982"/>
        <dbReference type="ChEBI" id="CHEBI:456216"/>
    </reaction>
    <physiologicalReaction direction="left-to-right" evidence="26">
        <dbReference type="Rhea" id="RHEA:39848"/>
    </physiologicalReaction>
</comment>
<comment type="subcellular location">
    <subcellularLocation>
        <location evidence="3">Mitochondrion inner membrane</location>
        <topology evidence="3">Peripheral membrane protein</topology>
    </subcellularLocation>
    <subcellularLocation>
        <location evidence="2">Mitochondrion intermembrane space</location>
    </subcellularLocation>
</comment>
<evidence type="ECO:0000256" key="16">
    <source>
        <dbReference type="ARBA" id="ARBA00024483"/>
    </source>
</evidence>
<evidence type="ECO:0000256" key="20">
    <source>
        <dbReference type="ARBA" id="ARBA00024636"/>
    </source>
</evidence>
<keyword evidence="9" id="KW-0999">Mitochondrion inner membrane</keyword>
<sequence>MAFVVKTARTLRNNWKKSTFAVIVLTWGGSYTKHYFDTRSLMKGYCERAAQLGSRPIAVNQNPRTVTVILNPNANKRKAQAEFEKYCAPLLHLAGISLEVIKTESEGHAKQLIESVADAEAVVVAGGDGTLSEVVTGLLRRTNENCVVPIGVLPLGKNNTVARLLFPAETKLEKVKSLADATMAVIEEVTKPVDVMRIEILDTEAHESRKPIYAVSGIKWGAYRDAEVKKDSYWYFGGLKKYATYLLNGLKGSLSWDCQAQLVYSPPCTGCSNCRQVQTSTQPKSWWFQRYNSLINQLGISFIKKDDSLKYQRIHNPQCTQQMEKQVTTADLTLFTSNAIRTDGDPKLNLRIGPQNVDYMDFVKQGWKSELGESREVKEAIGARTIEINPKKGSEEAWFSIDNENYEVKPIRVTLLPKVLNMFCQEAV</sequence>
<dbReference type="PANTHER" id="PTHR12358">
    <property type="entry name" value="SPHINGOSINE KINASE"/>
    <property type="match status" value="1"/>
</dbReference>
<comment type="catalytic activity">
    <reaction evidence="28">
        <text>a monoacylglycerol + ATP = a monoacyl-sn-glycero-3-phosphate + ADP + H(+)</text>
        <dbReference type="Rhea" id="RHEA:19293"/>
        <dbReference type="ChEBI" id="CHEBI:15378"/>
        <dbReference type="ChEBI" id="CHEBI:17408"/>
        <dbReference type="ChEBI" id="CHEBI:30616"/>
        <dbReference type="ChEBI" id="CHEBI:77589"/>
        <dbReference type="ChEBI" id="CHEBI:456216"/>
        <dbReference type="EC" id="2.7.1.94"/>
    </reaction>
    <physiologicalReaction direction="left-to-right" evidence="28">
        <dbReference type="Rhea" id="RHEA:19294"/>
    </physiologicalReaction>
</comment>
<keyword evidence="12" id="KW-0496">Mitochondrion</keyword>
<dbReference type="GO" id="GO:0001729">
    <property type="term" value="F:ceramide kinase activity"/>
    <property type="evidence" value="ECO:0007669"/>
    <property type="project" value="UniProtKB-EC"/>
</dbReference>
<keyword evidence="7" id="KW-0547">Nucleotide-binding</keyword>
<dbReference type="OrthoDB" id="9979394at2759"/>
<dbReference type="GO" id="GO:0005743">
    <property type="term" value="C:mitochondrial inner membrane"/>
    <property type="evidence" value="ECO:0007669"/>
    <property type="project" value="UniProtKB-SubCell"/>
</dbReference>
<keyword evidence="6" id="KW-0808">Transferase</keyword>
<evidence type="ECO:0000256" key="12">
    <source>
        <dbReference type="ARBA" id="ARBA00023128"/>
    </source>
</evidence>
<protein>
    <recommendedName>
        <fullName evidence="24">Acylglycerol kinase, mitochondrial</fullName>
        <ecNumber evidence="5">2.7.1.107</ecNumber>
        <ecNumber evidence="22">2.7.1.138</ecNumber>
        <ecNumber evidence="23">2.7.1.94</ecNumber>
    </recommendedName>
    <alternativeName>
        <fullName evidence="25">Multiple substrate lipid kinase</fullName>
    </alternativeName>
</protein>
<evidence type="ECO:0000259" key="30">
    <source>
        <dbReference type="PROSITE" id="PS50146"/>
    </source>
</evidence>
<dbReference type="Gene3D" id="3.40.50.10330">
    <property type="entry name" value="Probable inorganic polyphosphate/atp-NAD kinase, domain 1"/>
    <property type="match status" value="1"/>
</dbReference>
<evidence type="ECO:0000256" key="17">
    <source>
        <dbReference type="ARBA" id="ARBA00024505"/>
    </source>
</evidence>
<reference evidence="31" key="1">
    <citation type="journal article" date="2012" name="Insect Biochem. Mol. Biol.">
        <title>Transcriptome and full-length cDNA resources for the mountain pine beetle, Dendroctonus ponderosae Hopkins, a major insect pest of pine forests.</title>
        <authorList>
            <person name="Keeling C.I."/>
            <person name="Henderson H."/>
            <person name="Li M."/>
            <person name="Yuen M."/>
            <person name="Clark E.L."/>
            <person name="Fraser J.D."/>
            <person name="Huber D.P."/>
            <person name="Liao N.Y."/>
            <person name="Roderick Docking T."/>
            <person name="Birol I."/>
            <person name="Chan S.K."/>
            <person name="Taylor G.A."/>
            <person name="Palmquist D."/>
            <person name="Jones S.J."/>
            <person name="Bohlmann J."/>
        </authorList>
    </citation>
    <scope>NUCLEOTIDE SEQUENCE</scope>
    <source>
        <tissue evidence="31">Midgut and adhering fatbody of emerged adults of both sexes after feeding on lodgepole pine for up to 64 h</tissue>
    </source>
</reference>
<evidence type="ECO:0000256" key="23">
    <source>
        <dbReference type="ARBA" id="ARBA00026098"/>
    </source>
</evidence>
<dbReference type="EC" id="2.7.1.107" evidence="5"/>
<comment type="similarity">
    <text evidence="21">Belongs to the AGK family.</text>
</comment>
<feature type="domain" description="DAGKc" evidence="30">
    <location>
        <begin position="61"/>
        <end position="203"/>
    </location>
</feature>
<evidence type="ECO:0000256" key="21">
    <source>
        <dbReference type="ARBA" id="ARBA00025749"/>
    </source>
</evidence>
<evidence type="ECO:0000256" key="24">
    <source>
        <dbReference type="ARBA" id="ARBA00026142"/>
    </source>
</evidence>
<keyword evidence="8" id="KW-0418">Kinase</keyword>
<proteinExistence type="evidence at transcript level"/>
<evidence type="ECO:0000256" key="10">
    <source>
        <dbReference type="ARBA" id="ARBA00022840"/>
    </source>
</evidence>
<comment type="catalytic activity">
    <reaction evidence="27">
        <text>an N-acylsphing-4-enine + ATP = an N-acylsphing-4-enine 1-phosphate + ADP + H(+)</text>
        <dbReference type="Rhea" id="RHEA:17929"/>
        <dbReference type="ChEBI" id="CHEBI:15378"/>
        <dbReference type="ChEBI" id="CHEBI:30616"/>
        <dbReference type="ChEBI" id="CHEBI:52639"/>
        <dbReference type="ChEBI" id="CHEBI:57674"/>
        <dbReference type="ChEBI" id="CHEBI:456216"/>
        <dbReference type="EC" id="2.7.1.138"/>
    </reaction>
    <physiologicalReaction direction="left-to-right" evidence="27">
        <dbReference type="Rhea" id="RHEA:17930"/>
    </physiologicalReaction>
</comment>
<comment type="catalytic activity">
    <reaction evidence="16">
        <text>1-(5Z,8Z,11Z,14Z-eicosatetraenoyl)-sn-glycerol + ATP = 1-(5Z,8Z,11Z,14Z-eicosatetraenoyl)-sn-glycero-3-phosphate + ADP + H(+)</text>
        <dbReference type="Rhea" id="RHEA:43328"/>
        <dbReference type="ChEBI" id="CHEBI:15378"/>
        <dbReference type="ChEBI" id="CHEBI:30616"/>
        <dbReference type="ChEBI" id="CHEBI:34071"/>
        <dbReference type="ChEBI" id="CHEBI:74938"/>
        <dbReference type="ChEBI" id="CHEBI:456216"/>
    </reaction>
    <physiologicalReaction direction="left-to-right" evidence="16">
        <dbReference type="Rhea" id="RHEA:43329"/>
    </physiologicalReaction>
</comment>
<dbReference type="InterPro" id="IPR045579">
    <property type="entry name" value="AGK_C"/>
</dbReference>
<dbReference type="Pfam" id="PF00781">
    <property type="entry name" value="DAGK_cat"/>
    <property type="match status" value="1"/>
</dbReference>
<evidence type="ECO:0000256" key="19">
    <source>
        <dbReference type="ARBA" id="ARBA00024556"/>
    </source>
</evidence>
<evidence type="ECO:0000256" key="11">
    <source>
        <dbReference type="ARBA" id="ARBA00023098"/>
    </source>
</evidence>
<evidence type="ECO:0000256" key="26">
    <source>
        <dbReference type="ARBA" id="ARBA00044480"/>
    </source>
</evidence>
<comment type="pathway">
    <text evidence="4">Lipid metabolism; glycerolipid metabolism.</text>
</comment>
<dbReference type="InterPro" id="IPR017438">
    <property type="entry name" value="ATP-NAD_kinase_N"/>
</dbReference>
<comment type="catalytic activity">
    <reaction evidence="29">
        <text>N-(hexanoyl)sphing-4-enine + ATP = N-hexanoylsphing-4-enine 1-phosphate + ADP + H(+)</text>
        <dbReference type="Rhea" id="RHEA:43312"/>
        <dbReference type="ChEBI" id="CHEBI:15378"/>
        <dbReference type="ChEBI" id="CHEBI:30616"/>
        <dbReference type="ChEBI" id="CHEBI:63867"/>
        <dbReference type="ChEBI" id="CHEBI:82959"/>
        <dbReference type="ChEBI" id="CHEBI:456216"/>
    </reaction>
    <physiologicalReaction direction="left-to-right" evidence="29">
        <dbReference type="Rhea" id="RHEA:43313"/>
    </physiologicalReaction>
</comment>
<keyword evidence="13" id="KW-0472">Membrane</keyword>
<dbReference type="Pfam" id="PF19712">
    <property type="entry name" value="AGK_C"/>
    <property type="match status" value="1"/>
</dbReference>
<comment type="catalytic activity">
    <reaction evidence="17">
        <text>1-(9Z-octadecenoyl)-sn-glycerol + ATP = 1-(9Z-octadecenoyl)-sn-glycero-3-phosphate + ADP + H(+)</text>
        <dbReference type="Rhea" id="RHEA:41079"/>
        <dbReference type="ChEBI" id="CHEBI:15378"/>
        <dbReference type="ChEBI" id="CHEBI:30616"/>
        <dbReference type="ChEBI" id="CHEBI:74544"/>
        <dbReference type="ChEBI" id="CHEBI:75757"/>
        <dbReference type="ChEBI" id="CHEBI:456216"/>
    </reaction>
    <physiologicalReaction direction="left-to-right" evidence="17">
        <dbReference type="Rhea" id="RHEA:41080"/>
    </physiologicalReaction>
</comment>
<evidence type="ECO:0000256" key="22">
    <source>
        <dbReference type="ARBA" id="ARBA00026096"/>
    </source>
</evidence>
<dbReference type="AlphaFoldDB" id="J3JXF9"/>
<evidence type="ECO:0000256" key="1">
    <source>
        <dbReference type="ARBA" id="ARBA00001946"/>
    </source>
</evidence>
<dbReference type="SUPFAM" id="SSF111331">
    <property type="entry name" value="NAD kinase/diacylglycerol kinase-like"/>
    <property type="match status" value="1"/>
</dbReference>
<evidence type="ECO:0000256" key="13">
    <source>
        <dbReference type="ARBA" id="ARBA00023136"/>
    </source>
</evidence>
<dbReference type="PROSITE" id="PS50146">
    <property type="entry name" value="DAGK"/>
    <property type="match status" value="1"/>
</dbReference>
<keyword evidence="10" id="KW-0067">ATP-binding</keyword>